<keyword evidence="5" id="KW-0503">Monooxygenase</keyword>
<dbReference type="Pfam" id="PF00067">
    <property type="entry name" value="p450"/>
    <property type="match status" value="1"/>
</dbReference>
<evidence type="ECO:0000256" key="2">
    <source>
        <dbReference type="ARBA" id="ARBA00022723"/>
    </source>
</evidence>
<accession>A0A8H8BU09</accession>
<keyword evidence="7" id="KW-0812">Transmembrane</keyword>
<dbReference type="PRINTS" id="PR00463">
    <property type="entry name" value="EP450I"/>
</dbReference>
<dbReference type="PROSITE" id="PS00086">
    <property type="entry name" value="CYTOCHROME_P450"/>
    <property type="match status" value="1"/>
</dbReference>
<keyword evidence="2 4" id="KW-0479">Metal-binding</keyword>
<comment type="cofactor">
    <cofactor evidence="1 4">
        <name>heme</name>
        <dbReference type="ChEBI" id="CHEBI:30413"/>
    </cofactor>
</comment>
<keyword evidence="3 4" id="KW-0408">Iron</keyword>
<name>A0A8H8BU09_9HELO</name>
<organism evidence="8 9">
    <name type="scientific">Cadophora malorum</name>
    <dbReference type="NCBI Taxonomy" id="108018"/>
    <lineage>
        <taxon>Eukaryota</taxon>
        <taxon>Fungi</taxon>
        <taxon>Dikarya</taxon>
        <taxon>Ascomycota</taxon>
        <taxon>Pezizomycotina</taxon>
        <taxon>Leotiomycetes</taxon>
        <taxon>Helotiales</taxon>
        <taxon>Ploettnerulaceae</taxon>
        <taxon>Cadophora</taxon>
    </lineage>
</organism>
<dbReference type="GO" id="GO:0004497">
    <property type="term" value="F:monooxygenase activity"/>
    <property type="evidence" value="ECO:0007669"/>
    <property type="project" value="UniProtKB-KW"/>
</dbReference>
<evidence type="ECO:0000256" key="6">
    <source>
        <dbReference type="SAM" id="MobiDB-lite"/>
    </source>
</evidence>
<dbReference type="CDD" id="cd11062">
    <property type="entry name" value="CYP58-like"/>
    <property type="match status" value="1"/>
</dbReference>
<feature type="region of interest" description="Disordered" evidence="6">
    <location>
        <begin position="460"/>
        <end position="480"/>
    </location>
</feature>
<dbReference type="GO" id="GO:0005506">
    <property type="term" value="F:iron ion binding"/>
    <property type="evidence" value="ECO:0007669"/>
    <property type="project" value="InterPro"/>
</dbReference>
<protein>
    <recommendedName>
        <fullName evidence="10">Cytochrome P450</fullName>
    </recommendedName>
</protein>
<dbReference type="PANTHER" id="PTHR24305">
    <property type="entry name" value="CYTOCHROME P450"/>
    <property type="match status" value="1"/>
</dbReference>
<evidence type="ECO:0000256" key="1">
    <source>
        <dbReference type="ARBA" id="ARBA00001971"/>
    </source>
</evidence>
<sequence length="552" mass="62733">MLPELYDHFPPPLITLQILGIVSLAYTVVLVVNRLYFSPISNIPGPRLAAATSLYELYYNVVKGGKFFLKIQQLHEEYGPIIRLGPNEVHISDPTFYSTIYSSTEKRNKLGRLYHNAFWAHEASFSTLDHDHHRLRRGMVNQFFSTAKIRTFAPWIQDRANSLCERFNREFRVASEDEGKNKEKILNLTDAFTCLTADTIMEYSFAEHYDLCAKKDFKSDLIKILVVFFNEIHVLINFPSLLYLQMAVLPRWFVLWLDPVNRVIFSYLDNLLAQITTTLSGTSQSHQNVSHPTIFADILSVKKAPPQEKSQERLFDEAQVVVSAGLETTGNALAVAMFYILEDKEVLRRLKEEMDGVWSELGEGEMPSLVRLEGCTYLTAVIQEALRLSYGPIARLPRVAPSQTLTYTNPHTNTTYPLPPGTVMSTSIYTIHQNATLFPNPQAFLPSRWLPDPVTGEPPRAPLLPSCSRSSDEKSEDNSGEKLTNYLLTFGKGSRSCLGMSLAWAELYITLANVVRKCEMELWETGRENVVPDKEYFLSRPKKEGGVRVRVM</sequence>
<comment type="caution">
    <text evidence="8">The sequence shown here is derived from an EMBL/GenBank/DDBJ whole genome shotgun (WGS) entry which is preliminary data.</text>
</comment>
<feature type="compositionally biased region" description="Basic and acidic residues" evidence="6">
    <location>
        <begin position="470"/>
        <end position="480"/>
    </location>
</feature>
<keyword evidence="7" id="KW-0472">Membrane</keyword>
<reference evidence="8" key="1">
    <citation type="submission" date="2021-02" db="EMBL/GenBank/DDBJ databases">
        <title>Genome sequence Cadophora malorum strain M34.</title>
        <authorList>
            <person name="Stefanovic E."/>
            <person name="Vu D."/>
            <person name="Scully C."/>
            <person name="Dijksterhuis J."/>
            <person name="Roader J."/>
            <person name="Houbraken J."/>
        </authorList>
    </citation>
    <scope>NUCLEOTIDE SEQUENCE</scope>
    <source>
        <strain evidence="8">M34</strain>
    </source>
</reference>
<dbReference type="InterPro" id="IPR050121">
    <property type="entry name" value="Cytochrome_P450_monoxygenase"/>
</dbReference>
<dbReference type="InterPro" id="IPR017972">
    <property type="entry name" value="Cyt_P450_CS"/>
</dbReference>
<keyword evidence="5" id="KW-0560">Oxidoreductase</keyword>
<feature type="binding site" description="axial binding residue" evidence="4">
    <location>
        <position position="497"/>
    </location>
    <ligand>
        <name>heme</name>
        <dbReference type="ChEBI" id="CHEBI:30413"/>
    </ligand>
    <ligandPart>
        <name>Fe</name>
        <dbReference type="ChEBI" id="CHEBI:18248"/>
    </ligandPart>
</feature>
<dbReference type="GO" id="GO:0016705">
    <property type="term" value="F:oxidoreductase activity, acting on paired donors, with incorporation or reduction of molecular oxygen"/>
    <property type="evidence" value="ECO:0007669"/>
    <property type="project" value="InterPro"/>
</dbReference>
<feature type="transmembrane region" description="Helical" evidence="7">
    <location>
        <begin position="224"/>
        <end position="246"/>
    </location>
</feature>
<dbReference type="InterPro" id="IPR002401">
    <property type="entry name" value="Cyt_P450_E_grp-I"/>
</dbReference>
<evidence type="ECO:0000256" key="7">
    <source>
        <dbReference type="SAM" id="Phobius"/>
    </source>
</evidence>
<dbReference type="OrthoDB" id="3945418at2759"/>
<dbReference type="InterPro" id="IPR036396">
    <property type="entry name" value="Cyt_P450_sf"/>
</dbReference>
<evidence type="ECO:0000256" key="3">
    <source>
        <dbReference type="ARBA" id="ARBA00023004"/>
    </source>
</evidence>
<proteinExistence type="inferred from homology"/>
<dbReference type="EMBL" id="JAFJYH010000027">
    <property type="protein sequence ID" value="KAG4423907.1"/>
    <property type="molecule type" value="Genomic_DNA"/>
</dbReference>
<dbReference type="SUPFAM" id="SSF48264">
    <property type="entry name" value="Cytochrome P450"/>
    <property type="match status" value="1"/>
</dbReference>
<evidence type="ECO:0000313" key="8">
    <source>
        <dbReference type="EMBL" id="KAG4423907.1"/>
    </source>
</evidence>
<dbReference type="PRINTS" id="PR00385">
    <property type="entry name" value="P450"/>
</dbReference>
<evidence type="ECO:0000313" key="9">
    <source>
        <dbReference type="Proteomes" id="UP000664132"/>
    </source>
</evidence>
<keyword evidence="4 5" id="KW-0349">Heme</keyword>
<dbReference type="AlphaFoldDB" id="A0A8H8BU09"/>
<feature type="transmembrane region" description="Helical" evidence="7">
    <location>
        <begin position="12"/>
        <end position="32"/>
    </location>
</feature>
<dbReference type="GO" id="GO:0020037">
    <property type="term" value="F:heme binding"/>
    <property type="evidence" value="ECO:0007669"/>
    <property type="project" value="InterPro"/>
</dbReference>
<keyword evidence="7" id="KW-1133">Transmembrane helix</keyword>
<keyword evidence="9" id="KW-1185">Reference proteome</keyword>
<dbReference type="InterPro" id="IPR001128">
    <property type="entry name" value="Cyt_P450"/>
</dbReference>
<dbReference type="Gene3D" id="1.10.630.10">
    <property type="entry name" value="Cytochrome P450"/>
    <property type="match status" value="1"/>
</dbReference>
<comment type="similarity">
    <text evidence="5">Belongs to the cytochrome P450 family.</text>
</comment>
<dbReference type="PANTHER" id="PTHR24305:SF231">
    <property type="entry name" value="P450, PUTATIVE (EUROFUNG)-RELATED"/>
    <property type="match status" value="1"/>
</dbReference>
<evidence type="ECO:0000256" key="4">
    <source>
        <dbReference type="PIRSR" id="PIRSR602401-1"/>
    </source>
</evidence>
<evidence type="ECO:0008006" key="10">
    <source>
        <dbReference type="Google" id="ProtNLM"/>
    </source>
</evidence>
<evidence type="ECO:0000256" key="5">
    <source>
        <dbReference type="RuleBase" id="RU000461"/>
    </source>
</evidence>
<gene>
    <name evidence="8" type="ORF">IFR04_002902</name>
</gene>
<dbReference type="Proteomes" id="UP000664132">
    <property type="component" value="Unassembled WGS sequence"/>
</dbReference>